<dbReference type="Pfam" id="PF02463">
    <property type="entry name" value="SMC_N"/>
    <property type="match status" value="1"/>
</dbReference>
<dbReference type="AlphaFoldDB" id="A0A974P310"/>
<dbReference type="GO" id="GO:0006302">
    <property type="term" value="P:double-strand break repair"/>
    <property type="evidence" value="ECO:0007669"/>
    <property type="project" value="TreeGrafter"/>
</dbReference>
<evidence type="ECO:0000313" key="2">
    <source>
        <dbReference type="EMBL" id="QQZ49753.1"/>
    </source>
</evidence>
<feature type="domain" description="RecF/RecN/SMC N-terminal" evidence="1">
    <location>
        <begin position="1"/>
        <end position="44"/>
    </location>
</feature>
<dbReference type="GO" id="GO:0000731">
    <property type="term" value="P:DNA synthesis involved in DNA repair"/>
    <property type="evidence" value="ECO:0007669"/>
    <property type="project" value="TreeGrafter"/>
</dbReference>
<accession>A0A974P310</accession>
<reference evidence="2" key="1">
    <citation type="submission" date="2021-01" db="EMBL/GenBank/DDBJ databases">
        <title>Genome sequence of Phenylobacterium sp. 20VBR1 isolated from a valley glaceir, Ny-Alesund, Svalbard.</title>
        <authorList>
            <person name="Thomas F.A."/>
            <person name="Krishnan K.P."/>
            <person name="Sinha R.K."/>
        </authorList>
    </citation>
    <scope>NUCLEOTIDE SEQUENCE</scope>
    <source>
        <strain evidence="2">20VBR1</strain>
    </source>
</reference>
<dbReference type="PANTHER" id="PTHR32182">
    <property type="entry name" value="DNA REPLICATION AND REPAIR PROTEIN RECF"/>
    <property type="match status" value="1"/>
</dbReference>
<dbReference type="PANTHER" id="PTHR32182:SF22">
    <property type="entry name" value="ATP-DEPENDENT ENDONUCLEASE, OLD FAMILY-RELATED"/>
    <property type="match status" value="1"/>
</dbReference>
<dbReference type="EMBL" id="CP068570">
    <property type="protein sequence ID" value="QQZ49753.1"/>
    <property type="molecule type" value="Genomic_DNA"/>
</dbReference>
<sequence length="108" mass="11964">MLTRIEIDGFKTFEHFSLDLQPFTAIVGPNASGKSNLFDALRFLSLLAQVDIRTAMQDLRGLPRNYSDRLQLRAPIACLSQSKCCLSVGVQMPSGGRTKFRLKGSDTN</sequence>
<name>A0A974P310_9CAUL</name>
<organism evidence="2">
    <name type="scientific">Phenylobacterium glaciei</name>
    <dbReference type="NCBI Taxonomy" id="2803784"/>
    <lineage>
        <taxon>Bacteria</taxon>
        <taxon>Pseudomonadati</taxon>
        <taxon>Pseudomonadota</taxon>
        <taxon>Alphaproteobacteria</taxon>
        <taxon>Caulobacterales</taxon>
        <taxon>Caulobacteraceae</taxon>
        <taxon>Phenylobacterium</taxon>
    </lineage>
</organism>
<gene>
    <name evidence="2" type="ORF">JKL49_23535</name>
</gene>
<proteinExistence type="predicted"/>
<dbReference type="SUPFAM" id="SSF52540">
    <property type="entry name" value="P-loop containing nucleoside triphosphate hydrolases"/>
    <property type="match status" value="1"/>
</dbReference>
<dbReference type="InterPro" id="IPR027417">
    <property type="entry name" value="P-loop_NTPase"/>
</dbReference>
<dbReference type="InterPro" id="IPR003395">
    <property type="entry name" value="RecF/RecN/SMC_N"/>
</dbReference>
<evidence type="ECO:0000259" key="1">
    <source>
        <dbReference type="Pfam" id="PF02463"/>
    </source>
</evidence>
<protein>
    <submittedName>
        <fullName evidence="2">AAA family ATPase</fullName>
    </submittedName>
</protein>
<dbReference type="Gene3D" id="3.40.50.300">
    <property type="entry name" value="P-loop containing nucleotide triphosphate hydrolases"/>
    <property type="match status" value="1"/>
</dbReference>